<accession>A0A517VS74</accession>
<name>A0A517VS74_9PLAN</name>
<sequence>MNDEISMPNDIVEFAEELTNGGPGALEIIKIQEFEGDEDTNDDALERKHREFEAVHQSLVEELSSRFGAPNVSKVEDEFETIPLCGVYPAATWEVEGMELFLAISHEDRETPMLLAIGTT</sequence>
<proteinExistence type="predicted"/>
<evidence type="ECO:0000313" key="2">
    <source>
        <dbReference type="Proteomes" id="UP000318704"/>
    </source>
</evidence>
<organism evidence="1 2">
    <name type="scientific">Gimesia aquarii</name>
    <dbReference type="NCBI Taxonomy" id="2527964"/>
    <lineage>
        <taxon>Bacteria</taxon>
        <taxon>Pseudomonadati</taxon>
        <taxon>Planctomycetota</taxon>
        <taxon>Planctomycetia</taxon>
        <taxon>Planctomycetales</taxon>
        <taxon>Planctomycetaceae</taxon>
        <taxon>Gimesia</taxon>
    </lineage>
</organism>
<dbReference type="Proteomes" id="UP000318704">
    <property type="component" value="Chromosome"/>
</dbReference>
<dbReference type="RefSeq" id="WP_144983029.1">
    <property type="nucleotide sequence ID" value="NZ_CP037920.1"/>
</dbReference>
<dbReference type="AlphaFoldDB" id="A0A517VS74"/>
<gene>
    <name evidence="1" type="ORF">V144x_13090</name>
</gene>
<dbReference type="EMBL" id="CP037920">
    <property type="protein sequence ID" value="QDT95861.1"/>
    <property type="molecule type" value="Genomic_DNA"/>
</dbReference>
<evidence type="ECO:0000313" key="1">
    <source>
        <dbReference type="EMBL" id="QDT95861.1"/>
    </source>
</evidence>
<protein>
    <submittedName>
        <fullName evidence="1">Uncharacterized protein</fullName>
    </submittedName>
</protein>
<dbReference type="KEGG" id="gaw:V144x_13090"/>
<reference evidence="1 2" key="1">
    <citation type="submission" date="2019-03" db="EMBL/GenBank/DDBJ databases">
        <title>Deep-cultivation of Planctomycetes and their phenomic and genomic characterization uncovers novel biology.</title>
        <authorList>
            <person name="Wiegand S."/>
            <person name="Jogler M."/>
            <person name="Boedeker C."/>
            <person name="Pinto D."/>
            <person name="Vollmers J."/>
            <person name="Rivas-Marin E."/>
            <person name="Kohn T."/>
            <person name="Peeters S.H."/>
            <person name="Heuer A."/>
            <person name="Rast P."/>
            <person name="Oberbeckmann S."/>
            <person name="Bunk B."/>
            <person name="Jeske O."/>
            <person name="Meyerdierks A."/>
            <person name="Storesund J.E."/>
            <person name="Kallscheuer N."/>
            <person name="Luecker S."/>
            <person name="Lage O.M."/>
            <person name="Pohl T."/>
            <person name="Merkel B.J."/>
            <person name="Hornburger P."/>
            <person name="Mueller R.-W."/>
            <person name="Bruemmer F."/>
            <person name="Labrenz M."/>
            <person name="Spormann A.M."/>
            <person name="Op den Camp H."/>
            <person name="Overmann J."/>
            <person name="Amann R."/>
            <person name="Jetten M.S.M."/>
            <person name="Mascher T."/>
            <person name="Medema M.H."/>
            <person name="Devos D.P."/>
            <person name="Kaster A.-K."/>
            <person name="Ovreas L."/>
            <person name="Rohde M."/>
            <person name="Galperin M.Y."/>
            <person name="Jogler C."/>
        </authorList>
    </citation>
    <scope>NUCLEOTIDE SEQUENCE [LARGE SCALE GENOMIC DNA]</scope>
    <source>
        <strain evidence="1 2">V144</strain>
    </source>
</reference>